<organism evidence="6 7">
    <name type="scientific">Rhodovastum atsumiense</name>
    <dbReference type="NCBI Taxonomy" id="504468"/>
    <lineage>
        <taxon>Bacteria</taxon>
        <taxon>Pseudomonadati</taxon>
        <taxon>Pseudomonadota</taxon>
        <taxon>Alphaproteobacteria</taxon>
        <taxon>Acetobacterales</taxon>
        <taxon>Acetobacteraceae</taxon>
        <taxon>Rhodovastum</taxon>
    </lineage>
</organism>
<name>A0A5M6IS04_9PROT</name>
<dbReference type="InterPro" id="IPR004090">
    <property type="entry name" value="Chemotax_Me-accpt_rcpt"/>
</dbReference>
<dbReference type="InterPro" id="IPR009050">
    <property type="entry name" value="Globin-like_sf"/>
</dbReference>
<comment type="caution">
    <text evidence="6">The sequence shown here is derived from an EMBL/GenBank/DDBJ whole genome shotgun (WGS) entry which is preliminary data.</text>
</comment>
<dbReference type="SMART" id="SM00283">
    <property type="entry name" value="MA"/>
    <property type="match status" value="1"/>
</dbReference>
<evidence type="ECO:0000256" key="3">
    <source>
        <dbReference type="PROSITE-ProRule" id="PRU00284"/>
    </source>
</evidence>
<dbReference type="SUPFAM" id="SSF58104">
    <property type="entry name" value="Methyl-accepting chemotaxis protein (MCP) signaling domain"/>
    <property type="match status" value="1"/>
</dbReference>
<proteinExistence type="inferred from homology"/>
<accession>A0A5M6IS04</accession>
<dbReference type="InterPro" id="IPR009875">
    <property type="entry name" value="PilZ_domain"/>
</dbReference>
<dbReference type="GO" id="GO:0016020">
    <property type="term" value="C:membrane"/>
    <property type="evidence" value="ECO:0007669"/>
    <property type="project" value="InterPro"/>
</dbReference>
<dbReference type="InterPro" id="IPR044398">
    <property type="entry name" value="Globin-sensor_dom"/>
</dbReference>
<dbReference type="InterPro" id="IPR004089">
    <property type="entry name" value="MCPsignal_dom"/>
</dbReference>
<evidence type="ECO:0000256" key="4">
    <source>
        <dbReference type="SAM" id="MobiDB-lite"/>
    </source>
</evidence>
<dbReference type="GO" id="GO:0006935">
    <property type="term" value="P:chemotaxis"/>
    <property type="evidence" value="ECO:0007669"/>
    <property type="project" value="InterPro"/>
</dbReference>
<dbReference type="Gene3D" id="1.10.287.950">
    <property type="entry name" value="Methyl-accepting chemotaxis protein"/>
    <property type="match status" value="1"/>
</dbReference>
<reference evidence="6 7" key="1">
    <citation type="submission" date="2019-09" db="EMBL/GenBank/DDBJ databases">
        <title>Genome sequence of Rhodovastum atsumiense, a diverse member of the Acetobacteraceae family of non-sulfur purple photosynthetic bacteria.</title>
        <authorList>
            <person name="Meyer T."/>
            <person name="Kyndt J."/>
        </authorList>
    </citation>
    <scope>NUCLEOTIDE SEQUENCE [LARGE SCALE GENOMIC DNA]</scope>
    <source>
        <strain evidence="6 7">DSM 21279</strain>
    </source>
</reference>
<dbReference type="GO" id="GO:0020037">
    <property type="term" value="F:heme binding"/>
    <property type="evidence" value="ECO:0007669"/>
    <property type="project" value="InterPro"/>
</dbReference>
<dbReference type="Pfam" id="PF07238">
    <property type="entry name" value="PilZ"/>
    <property type="match status" value="1"/>
</dbReference>
<evidence type="ECO:0000313" key="7">
    <source>
        <dbReference type="Proteomes" id="UP000325255"/>
    </source>
</evidence>
<dbReference type="GO" id="GO:0019825">
    <property type="term" value="F:oxygen binding"/>
    <property type="evidence" value="ECO:0007669"/>
    <property type="project" value="InterPro"/>
</dbReference>
<keyword evidence="1 3" id="KW-0807">Transducer</keyword>
<dbReference type="PRINTS" id="PR00260">
    <property type="entry name" value="CHEMTRNSDUCR"/>
</dbReference>
<dbReference type="Pfam" id="PF00015">
    <property type="entry name" value="MCPsignal"/>
    <property type="match status" value="1"/>
</dbReference>
<dbReference type="GO" id="GO:0035438">
    <property type="term" value="F:cyclic-di-GMP binding"/>
    <property type="evidence" value="ECO:0007669"/>
    <property type="project" value="InterPro"/>
</dbReference>
<protein>
    <recommendedName>
        <fullName evidence="5">Methyl-accepting transducer domain-containing protein</fullName>
    </recommendedName>
</protein>
<evidence type="ECO:0000259" key="5">
    <source>
        <dbReference type="PROSITE" id="PS50111"/>
    </source>
</evidence>
<feature type="region of interest" description="Disordered" evidence="4">
    <location>
        <begin position="241"/>
        <end position="263"/>
    </location>
</feature>
<dbReference type="GO" id="GO:0007165">
    <property type="term" value="P:signal transduction"/>
    <property type="evidence" value="ECO:0007669"/>
    <property type="project" value="UniProtKB-KW"/>
</dbReference>
<dbReference type="EMBL" id="VWPK01000024">
    <property type="protein sequence ID" value="KAA5611073.1"/>
    <property type="molecule type" value="Genomic_DNA"/>
</dbReference>
<dbReference type="SUPFAM" id="SSF46458">
    <property type="entry name" value="Globin-like"/>
    <property type="match status" value="1"/>
</dbReference>
<dbReference type="InterPro" id="IPR012292">
    <property type="entry name" value="Globin/Proto"/>
</dbReference>
<feature type="compositionally biased region" description="Low complexity" evidence="4">
    <location>
        <begin position="251"/>
        <end position="263"/>
    </location>
</feature>
<dbReference type="GO" id="GO:0004888">
    <property type="term" value="F:transmembrane signaling receptor activity"/>
    <property type="evidence" value="ECO:0007669"/>
    <property type="project" value="InterPro"/>
</dbReference>
<sequence>MRHRAGNRKSAGLEIRPIPLPHQPEPLLNVPASVCGRPTGPGDSTMQADITQNLVFARLDAATRALLREMLPAIEAEMPRLLDVLYGHMATRPDLAALFASPAHMDHARRRQAEHWRHLFGGHADADYVASVRRIAQTHIRAGLEPDAYIAMYLVALEELHAWVLRQNRPRFGIGGTPAHVEPVLRAIDRAVMFDVQQVMIAYMAELEQEYRRRLDDLANGFGKVVTRFTAEVNQRAATLQQEAGGLQSHAEATTGQAGQVAGGTERSLAELQSVASAAEQISSSIGEITRQTQQAAELTGGAVETVRRASTIVDTLSATAARIGDVVTLIQSIAGQTNLLALNATIEAARAGEAGRGFAVVAGEVKGLSAQTARATEDIRGQIGAVQGVVGQIAAAMAEIATTVEQLRGSTAAIASAVEQQTVVTQAISRSVATAAADAGSVNDGAREMQATAGRTAQGARGVAEASEGLTEATRALEAAECDFMEKLRAAERRGEQRQPVQAEVTVEAAGAAVPGRVQDISSGGMGVRLDAALLPANTEVRVAVPGLRHRAEARVVGRSVNRANLAFTDRAQARPVVEAMLGIGQRQAG</sequence>
<feature type="region of interest" description="Disordered" evidence="4">
    <location>
        <begin position="1"/>
        <end position="22"/>
    </location>
</feature>
<evidence type="ECO:0000313" key="6">
    <source>
        <dbReference type="EMBL" id="KAA5611073.1"/>
    </source>
</evidence>
<dbReference type="PANTHER" id="PTHR32089:SF112">
    <property type="entry name" value="LYSOZYME-LIKE PROTEIN-RELATED"/>
    <property type="match status" value="1"/>
</dbReference>
<dbReference type="Pfam" id="PF11563">
    <property type="entry name" value="Protoglobin"/>
    <property type="match status" value="1"/>
</dbReference>
<dbReference type="AlphaFoldDB" id="A0A5M6IS04"/>
<feature type="domain" description="Methyl-accepting transducer" evidence="5">
    <location>
        <begin position="236"/>
        <end position="472"/>
    </location>
</feature>
<dbReference type="Gene3D" id="2.40.10.220">
    <property type="entry name" value="predicted glycosyltransferase like domains"/>
    <property type="match status" value="1"/>
</dbReference>
<dbReference type="Proteomes" id="UP000325255">
    <property type="component" value="Unassembled WGS sequence"/>
</dbReference>
<dbReference type="InterPro" id="IPR039379">
    <property type="entry name" value="Protoglobin_sensor_dom"/>
</dbReference>
<dbReference type="SUPFAM" id="SSF141371">
    <property type="entry name" value="PilZ domain-like"/>
    <property type="match status" value="1"/>
</dbReference>
<dbReference type="Gene3D" id="1.10.490.10">
    <property type="entry name" value="Globins"/>
    <property type="match status" value="1"/>
</dbReference>
<dbReference type="CDD" id="cd01068">
    <property type="entry name" value="globin_sensor"/>
    <property type="match status" value="1"/>
</dbReference>
<keyword evidence="7" id="KW-1185">Reference proteome</keyword>
<evidence type="ECO:0000256" key="2">
    <source>
        <dbReference type="ARBA" id="ARBA00029447"/>
    </source>
</evidence>
<comment type="similarity">
    <text evidence="2">Belongs to the methyl-accepting chemotaxis (MCP) protein family.</text>
</comment>
<dbReference type="PANTHER" id="PTHR32089">
    <property type="entry name" value="METHYL-ACCEPTING CHEMOTAXIS PROTEIN MCPB"/>
    <property type="match status" value="1"/>
</dbReference>
<dbReference type="PROSITE" id="PS50111">
    <property type="entry name" value="CHEMOTAXIS_TRANSDUC_2"/>
    <property type="match status" value="1"/>
</dbReference>
<dbReference type="OrthoDB" id="266313at2"/>
<gene>
    <name evidence="6" type="ORF">F1189_15870</name>
</gene>
<evidence type="ECO:0000256" key="1">
    <source>
        <dbReference type="ARBA" id="ARBA00023224"/>
    </source>
</evidence>